<dbReference type="PANTHER" id="PTHR30203">
    <property type="entry name" value="OUTER MEMBRANE CATION EFFLUX PROTEIN"/>
    <property type="match status" value="1"/>
</dbReference>
<keyword evidence="3" id="KW-1185">Reference proteome</keyword>
<dbReference type="RefSeq" id="WP_346754894.1">
    <property type="nucleotide sequence ID" value="NZ_JAUJEA010000013.1"/>
</dbReference>
<name>A0ABT8KVR1_9BACT</name>
<keyword evidence="1" id="KW-0732">Signal</keyword>
<feature type="signal peptide" evidence="1">
    <location>
        <begin position="1"/>
        <end position="20"/>
    </location>
</feature>
<dbReference type="EMBL" id="JAUJEA010000013">
    <property type="protein sequence ID" value="MDN5204871.1"/>
    <property type="molecule type" value="Genomic_DNA"/>
</dbReference>
<dbReference type="InterPro" id="IPR010131">
    <property type="entry name" value="MdtP/NodT-like"/>
</dbReference>
<comment type="caution">
    <text evidence="2">The sequence shown here is derived from an EMBL/GenBank/DDBJ whole genome shotgun (WGS) entry which is preliminary data.</text>
</comment>
<evidence type="ECO:0000256" key="1">
    <source>
        <dbReference type="SAM" id="SignalP"/>
    </source>
</evidence>
<dbReference type="Proteomes" id="UP001172082">
    <property type="component" value="Unassembled WGS sequence"/>
</dbReference>
<dbReference type="Gene3D" id="1.20.1600.10">
    <property type="entry name" value="Outer membrane efflux proteins (OEP)"/>
    <property type="match status" value="1"/>
</dbReference>
<proteinExistence type="predicted"/>
<accession>A0ABT8KVR1</accession>
<organism evidence="2 3">
    <name type="scientific">Splendidivirga corallicola</name>
    <dbReference type="NCBI Taxonomy" id="3051826"/>
    <lineage>
        <taxon>Bacteria</taxon>
        <taxon>Pseudomonadati</taxon>
        <taxon>Bacteroidota</taxon>
        <taxon>Cytophagia</taxon>
        <taxon>Cytophagales</taxon>
        <taxon>Splendidivirgaceae</taxon>
        <taxon>Splendidivirga</taxon>
    </lineage>
</organism>
<gene>
    <name evidence="2" type="ORF">QQ008_26000</name>
</gene>
<dbReference type="PANTHER" id="PTHR30203:SF24">
    <property type="entry name" value="BLR4935 PROTEIN"/>
    <property type="match status" value="1"/>
</dbReference>
<reference evidence="2" key="1">
    <citation type="submission" date="2023-06" db="EMBL/GenBank/DDBJ databases">
        <title>Genomic of Parafulvivirga corallium.</title>
        <authorList>
            <person name="Wang G."/>
        </authorList>
    </citation>
    <scope>NUCLEOTIDE SEQUENCE</scope>
    <source>
        <strain evidence="2">BMA10</strain>
    </source>
</reference>
<evidence type="ECO:0000313" key="3">
    <source>
        <dbReference type="Proteomes" id="UP001172082"/>
    </source>
</evidence>
<dbReference type="SUPFAM" id="SSF56954">
    <property type="entry name" value="Outer membrane efflux proteins (OEP)"/>
    <property type="match status" value="1"/>
</dbReference>
<evidence type="ECO:0000313" key="2">
    <source>
        <dbReference type="EMBL" id="MDN5204871.1"/>
    </source>
</evidence>
<feature type="chain" id="PRO_5045723309" evidence="1">
    <location>
        <begin position="21"/>
        <end position="394"/>
    </location>
</feature>
<sequence length="394" mass="45356">MNKSIVLALSVCLCSLSVIAQTNDIDKVLREIEQNNKSLQTHAALIESKRLELKAGNNLPDPQATAYYLPFGTHTSGDYTEFQISQSFEFPSVYAVRKGLIEQQVEALKLEYAVLRQELLLPAKQHCLELIYLNKKIAVEQLRVQQANQVFEQIRELFEKEQVGILELNKAKIAWMQEQFTIQQIENDKHNLLLLLQKLNGGNEVLFDQSSYSGSLNSYSLDSIWQDKKTNDPAVKILERKQEVALQQIKLSKNKALPNLTAGFNHQGVSGETFSGFYGGLSIPLWNNRNKIKAARSQYRYQQTFTDAYVLEIYSNFQKQFNEYQLLLGKFKEYQSTLSGLHSDALLLEAYQLGEISFIEYYTELQFYRQAFNTLLQMEKELNQLIAELLKHQL</sequence>
<protein>
    <submittedName>
        <fullName evidence="2">TolC family protein</fullName>
    </submittedName>
</protein>